<evidence type="ECO:0000259" key="5">
    <source>
        <dbReference type="Pfam" id="PF01764"/>
    </source>
</evidence>
<dbReference type="Gene3D" id="3.40.50.1820">
    <property type="entry name" value="alpha/beta hydrolase"/>
    <property type="match status" value="1"/>
</dbReference>
<organism evidence="6 7">
    <name type="scientific">Mycobacterium terramassiliense</name>
    <dbReference type="NCBI Taxonomy" id="1841859"/>
    <lineage>
        <taxon>Bacteria</taxon>
        <taxon>Bacillati</taxon>
        <taxon>Actinomycetota</taxon>
        <taxon>Actinomycetes</taxon>
        <taxon>Mycobacteriales</taxon>
        <taxon>Mycobacteriaceae</taxon>
        <taxon>Mycobacterium</taxon>
    </lineage>
</organism>
<dbReference type="PANTHER" id="PTHR31403:SF7">
    <property type="entry name" value="PHOSPHOLIPASE A1-IGAMMA3, CHLOROPLASTIC"/>
    <property type="match status" value="1"/>
</dbReference>
<dbReference type="AlphaFoldDB" id="A0A2U3N5I1"/>
<evidence type="ECO:0000256" key="4">
    <source>
        <dbReference type="ARBA" id="ARBA00023098"/>
    </source>
</evidence>
<keyword evidence="4" id="KW-0443">Lipid metabolism</keyword>
<dbReference type="Proteomes" id="UP000241595">
    <property type="component" value="Unassembled WGS sequence"/>
</dbReference>
<evidence type="ECO:0000256" key="1">
    <source>
        <dbReference type="ARBA" id="ARBA00022801"/>
    </source>
</evidence>
<accession>A0A2U3N5I1</accession>
<dbReference type="CDD" id="cd00519">
    <property type="entry name" value="Lipase_3"/>
    <property type="match status" value="1"/>
</dbReference>
<evidence type="ECO:0000256" key="2">
    <source>
        <dbReference type="ARBA" id="ARBA00022946"/>
    </source>
</evidence>
<sequence>MPSTPPAFDVTTAIEFGQLVNATYGISPGDLTNKAGQPLTAGGTDYTVVTTIYANDLATDMNPARADVEVSIGLVCQENKTGDVAIALRGTEGTLEWIHDAEFLQVPCPFLAGAGHTEDGFTEMYQSLRAATVPGVPSLVKALATLPFSQPVGAITICGHSLGGALATLLALDVAANTTFTDPAVYTYASPRTGDSLFASTFDQVVKNSFRVANRLDVVTALPPPVDYEHVLTRYDLNPIRLAPLPPRVLVKYSVLCEHSLATYLYLLSLQSGGPVLPLEPACKP</sequence>
<dbReference type="Pfam" id="PF01764">
    <property type="entry name" value="Lipase_3"/>
    <property type="match status" value="1"/>
</dbReference>
<reference evidence="6 7" key="1">
    <citation type="submission" date="2017-01" db="EMBL/GenBank/DDBJ databases">
        <authorList>
            <consortium name="Urmite Genomes"/>
        </authorList>
    </citation>
    <scope>NUCLEOTIDE SEQUENCE [LARGE SCALE GENOMIC DNA]</scope>
    <source>
        <strain evidence="6 7">AB308</strain>
    </source>
</reference>
<dbReference type="PANTHER" id="PTHR31403">
    <property type="entry name" value="PHOSPHOLIPASE A1-IBETA2, CHLOROPLASTIC"/>
    <property type="match status" value="1"/>
</dbReference>
<dbReference type="OrthoDB" id="5522031at2"/>
<dbReference type="InterPro" id="IPR029058">
    <property type="entry name" value="AB_hydrolase_fold"/>
</dbReference>
<keyword evidence="2" id="KW-0809">Transit peptide</keyword>
<dbReference type="GO" id="GO:0016042">
    <property type="term" value="P:lipid catabolic process"/>
    <property type="evidence" value="ECO:0007669"/>
    <property type="project" value="UniProtKB-KW"/>
</dbReference>
<keyword evidence="1" id="KW-0378">Hydrolase</keyword>
<dbReference type="GO" id="GO:0004620">
    <property type="term" value="F:phospholipase activity"/>
    <property type="evidence" value="ECO:0007669"/>
    <property type="project" value="UniProtKB-ARBA"/>
</dbReference>
<dbReference type="InterPro" id="IPR002921">
    <property type="entry name" value="Fungal_lipase-type"/>
</dbReference>
<evidence type="ECO:0000256" key="3">
    <source>
        <dbReference type="ARBA" id="ARBA00022963"/>
    </source>
</evidence>
<proteinExistence type="predicted"/>
<gene>
    <name evidence="6" type="ORF">MTAB308_268</name>
</gene>
<dbReference type="SUPFAM" id="SSF53474">
    <property type="entry name" value="alpha/beta-Hydrolases"/>
    <property type="match status" value="1"/>
</dbReference>
<dbReference type="EMBL" id="FTRV01000008">
    <property type="protein sequence ID" value="SPM26793.1"/>
    <property type="molecule type" value="Genomic_DNA"/>
</dbReference>
<protein>
    <recommendedName>
        <fullName evidence="5">Fungal lipase-type domain-containing protein</fullName>
    </recommendedName>
</protein>
<keyword evidence="7" id="KW-1185">Reference proteome</keyword>
<name>A0A2U3N5I1_9MYCO</name>
<keyword evidence="3" id="KW-0442">Lipid degradation</keyword>
<evidence type="ECO:0000313" key="7">
    <source>
        <dbReference type="Proteomes" id="UP000241595"/>
    </source>
</evidence>
<feature type="domain" description="Fungal lipase-type" evidence="5">
    <location>
        <begin position="86"/>
        <end position="225"/>
    </location>
</feature>
<dbReference type="STRING" id="1841859.GCA_900157385_00262"/>
<dbReference type="RefSeq" id="WP_077097131.1">
    <property type="nucleotide sequence ID" value="NZ_LT717697.1"/>
</dbReference>
<evidence type="ECO:0000313" key="6">
    <source>
        <dbReference type="EMBL" id="SPM26793.1"/>
    </source>
</evidence>